<dbReference type="AlphaFoldDB" id="A0A0L0F395"/>
<dbReference type="GeneID" id="25916759"/>
<organism evidence="2 3">
    <name type="scientific">Sphaeroforma arctica JP610</name>
    <dbReference type="NCBI Taxonomy" id="667725"/>
    <lineage>
        <taxon>Eukaryota</taxon>
        <taxon>Ichthyosporea</taxon>
        <taxon>Ichthyophonida</taxon>
        <taxon>Sphaeroforma</taxon>
    </lineage>
</organism>
<evidence type="ECO:0000313" key="3">
    <source>
        <dbReference type="Proteomes" id="UP000054560"/>
    </source>
</evidence>
<feature type="compositionally biased region" description="Basic and acidic residues" evidence="1">
    <location>
        <begin position="47"/>
        <end position="70"/>
    </location>
</feature>
<feature type="non-terminal residue" evidence="2">
    <location>
        <position position="70"/>
    </location>
</feature>
<evidence type="ECO:0000256" key="1">
    <source>
        <dbReference type="SAM" id="MobiDB-lite"/>
    </source>
</evidence>
<dbReference type="RefSeq" id="XP_014145107.1">
    <property type="nucleotide sequence ID" value="XM_014289632.1"/>
</dbReference>
<protein>
    <submittedName>
        <fullName evidence="2">Uncharacterized protein</fullName>
    </submittedName>
</protein>
<gene>
    <name evidence="2" type="ORF">SARC_16255</name>
</gene>
<name>A0A0L0F395_9EUKA</name>
<proteinExistence type="predicted"/>
<dbReference type="Proteomes" id="UP000054560">
    <property type="component" value="Unassembled WGS sequence"/>
</dbReference>
<keyword evidence="3" id="KW-1185">Reference proteome</keyword>
<sequence length="70" mass="7765">MNVPAYRVGSEAAMHPKPIQGRPFMSIPGPRPSMARSNSHGSGWAPKKGEKEDDRRGADKQEARVERVEH</sequence>
<accession>A0A0L0F395</accession>
<reference evidence="2 3" key="1">
    <citation type="submission" date="2011-02" db="EMBL/GenBank/DDBJ databases">
        <title>The Genome Sequence of Sphaeroforma arctica JP610.</title>
        <authorList>
            <consortium name="The Broad Institute Genome Sequencing Platform"/>
            <person name="Russ C."/>
            <person name="Cuomo C."/>
            <person name="Young S.K."/>
            <person name="Zeng Q."/>
            <person name="Gargeya S."/>
            <person name="Alvarado L."/>
            <person name="Berlin A."/>
            <person name="Chapman S.B."/>
            <person name="Chen Z."/>
            <person name="Freedman E."/>
            <person name="Gellesch M."/>
            <person name="Goldberg J."/>
            <person name="Griggs A."/>
            <person name="Gujja S."/>
            <person name="Heilman E."/>
            <person name="Heiman D."/>
            <person name="Howarth C."/>
            <person name="Mehta T."/>
            <person name="Neiman D."/>
            <person name="Pearson M."/>
            <person name="Roberts A."/>
            <person name="Saif S."/>
            <person name="Shea T."/>
            <person name="Shenoy N."/>
            <person name="Sisk P."/>
            <person name="Stolte C."/>
            <person name="Sykes S."/>
            <person name="White J."/>
            <person name="Yandava C."/>
            <person name="Burger G."/>
            <person name="Gray M.W."/>
            <person name="Holland P.W.H."/>
            <person name="King N."/>
            <person name="Lang F.B.F."/>
            <person name="Roger A.J."/>
            <person name="Ruiz-Trillo I."/>
            <person name="Haas B."/>
            <person name="Nusbaum C."/>
            <person name="Birren B."/>
        </authorList>
    </citation>
    <scope>NUCLEOTIDE SEQUENCE [LARGE SCALE GENOMIC DNA]</scope>
    <source>
        <strain evidence="2 3">JP610</strain>
    </source>
</reference>
<feature type="region of interest" description="Disordered" evidence="1">
    <location>
        <begin position="1"/>
        <end position="70"/>
    </location>
</feature>
<dbReference type="EMBL" id="KQ249288">
    <property type="protein sequence ID" value="KNC71205.1"/>
    <property type="molecule type" value="Genomic_DNA"/>
</dbReference>
<evidence type="ECO:0000313" key="2">
    <source>
        <dbReference type="EMBL" id="KNC71205.1"/>
    </source>
</evidence>